<dbReference type="AlphaFoldDB" id="A0A553N823"/>
<sequence length="303" mass="33972">MNFSYQGSTLDYWGRHSTYDHGSVYHEEAPPTSQVESPSTSPWWSLDEDDDLKGCVEKSGYISVRLRHGIHLSITSNQGVEVVNTKQNVSLALSSCGTQMAMVHPYGRILQYNTRIEIETVNEVSVKNAKIWPRGVSFTADNCSMIYLLDAAGARTTTDTFHDLHSTDITNGVLTRSWYASFQSKPDVVNDCLVALNKSRHWVDDEGNDFLKINGVLIKQTRDGYVSVERKNGLEVFDLRTSPNNGTVRFQSSFLYVTGSMGKEAHVFVKSKERRIHYNGASFVVRNGGHSAGFNEFGVLKIW</sequence>
<dbReference type="PANTHER" id="PTHR39075">
    <property type="entry name" value="FI19908P1"/>
    <property type="match status" value="1"/>
</dbReference>
<evidence type="ECO:0000313" key="1">
    <source>
        <dbReference type="EMBL" id="TRY61560.1"/>
    </source>
</evidence>
<accession>A0A553N823</accession>
<organism evidence="1 2">
    <name type="scientific">Tigriopus californicus</name>
    <name type="common">Marine copepod</name>
    <dbReference type="NCBI Taxonomy" id="6832"/>
    <lineage>
        <taxon>Eukaryota</taxon>
        <taxon>Metazoa</taxon>
        <taxon>Ecdysozoa</taxon>
        <taxon>Arthropoda</taxon>
        <taxon>Crustacea</taxon>
        <taxon>Multicrustacea</taxon>
        <taxon>Hexanauplia</taxon>
        <taxon>Copepoda</taxon>
        <taxon>Harpacticoida</taxon>
        <taxon>Harpacticidae</taxon>
        <taxon>Tigriopus</taxon>
    </lineage>
</organism>
<protein>
    <submittedName>
        <fullName evidence="1">Uncharacterized protein</fullName>
    </submittedName>
</protein>
<dbReference type="OrthoDB" id="6287170at2759"/>
<reference evidence="1 2" key="1">
    <citation type="journal article" date="2018" name="Nat. Ecol. Evol.">
        <title>Genomic signatures of mitonuclear coevolution across populations of Tigriopus californicus.</title>
        <authorList>
            <person name="Barreto F.S."/>
            <person name="Watson E.T."/>
            <person name="Lima T.G."/>
            <person name="Willett C.S."/>
            <person name="Edmands S."/>
            <person name="Li W."/>
            <person name="Burton R.S."/>
        </authorList>
    </citation>
    <scope>NUCLEOTIDE SEQUENCE [LARGE SCALE GENOMIC DNA]</scope>
    <source>
        <strain evidence="1 2">San Diego</strain>
    </source>
</reference>
<keyword evidence="2" id="KW-1185">Reference proteome</keyword>
<comment type="caution">
    <text evidence="1">The sequence shown here is derived from an EMBL/GenBank/DDBJ whole genome shotgun (WGS) entry which is preliminary data.</text>
</comment>
<dbReference type="GO" id="GO:0005615">
    <property type="term" value="C:extracellular space"/>
    <property type="evidence" value="ECO:0007669"/>
    <property type="project" value="TreeGrafter"/>
</dbReference>
<dbReference type="OMA" id="RIYQYGS"/>
<proteinExistence type="predicted"/>
<dbReference type="PANTHER" id="PTHR39075:SF1">
    <property type="entry name" value="FI19908P1"/>
    <property type="match status" value="1"/>
</dbReference>
<dbReference type="Proteomes" id="UP000318571">
    <property type="component" value="Chromosome 8"/>
</dbReference>
<evidence type="ECO:0000313" key="2">
    <source>
        <dbReference type="Proteomes" id="UP000318571"/>
    </source>
</evidence>
<gene>
    <name evidence="1" type="ORF">TCAL_04192</name>
</gene>
<dbReference type="EMBL" id="VCGU01000459">
    <property type="protein sequence ID" value="TRY61560.1"/>
    <property type="molecule type" value="Genomic_DNA"/>
</dbReference>
<name>A0A553N823_TIGCA</name>